<evidence type="ECO:0000313" key="1">
    <source>
        <dbReference type="EMBL" id="KAH6939980.1"/>
    </source>
</evidence>
<proteinExistence type="predicted"/>
<keyword evidence="2" id="KW-1185">Reference proteome</keyword>
<reference evidence="1" key="1">
    <citation type="submission" date="2020-05" db="EMBL/GenBank/DDBJ databases">
        <title>Large-scale comparative analyses of tick genomes elucidate their genetic diversity and vector capacities.</title>
        <authorList>
            <person name="Jia N."/>
            <person name="Wang J."/>
            <person name="Shi W."/>
            <person name="Du L."/>
            <person name="Sun Y."/>
            <person name="Zhan W."/>
            <person name="Jiang J."/>
            <person name="Wang Q."/>
            <person name="Zhang B."/>
            <person name="Ji P."/>
            <person name="Sakyi L.B."/>
            <person name="Cui X."/>
            <person name="Yuan T."/>
            <person name="Jiang B."/>
            <person name="Yang W."/>
            <person name="Lam T.T.-Y."/>
            <person name="Chang Q."/>
            <person name="Ding S."/>
            <person name="Wang X."/>
            <person name="Zhu J."/>
            <person name="Ruan X."/>
            <person name="Zhao L."/>
            <person name="Wei J."/>
            <person name="Que T."/>
            <person name="Du C."/>
            <person name="Cheng J."/>
            <person name="Dai P."/>
            <person name="Han X."/>
            <person name="Huang E."/>
            <person name="Gao Y."/>
            <person name="Liu J."/>
            <person name="Shao H."/>
            <person name="Ye R."/>
            <person name="Li L."/>
            <person name="Wei W."/>
            <person name="Wang X."/>
            <person name="Wang C."/>
            <person name="Yang T."/>
            <person name="Huo Q."/>
            <person name="Li W."/>
            <person name="Guo W."/>
            <person name="Chen H."/>
            <person name="Zhou L."/>
            <person name="Ni X."/>
            <person name="Tian J."/>
            <person name="Zhou Y."/>
            <person name="Sheng Y."/>
            <person name="Liu T."/>
            <person name="Pan Y."/>
            <person name="Xia L."/>
            <person name="Li J."/>
            <person name="Zhao F."/>
            <person name="Cao W."/>
        </authorList>
    </citation>
    <scope>NUCLEOTIDE SEQUENCE</scope>
    <source>
        <strain evidence="1">Hyas-2018</strain>
    </source>
</reference>
<gene>
    <name evidence="1" type="ORF">HPB50_023860</name>
</gene>
<comment type="caution">
    <text evidence="1">The sequence shown here is derived from an EMBL/GenBank/DDBJ whole genome shotgun (WGS) entry which is preliminary data.</text>
</comment>
<organism evidence="1 2">
    <name type="scientific">Hyalomma asiaticum</name>
    <name type="common">Tick</name>
    <dbReference type="NCBI Taxonomy" id="266040"/>
    <lineage>
        <taxon>Eukaryota</taxon>
        <taxon>Metazoa</taxon>
        <taxon>Ecdysozoa</taxon>
        <taxon>Arthropoda</taxon>
        <taxon>Chelicerata</taxon>
        <taxon>Arachnida</taxon>
        <taxon>Acari</taxon>
        <taxon>Parasitiformes</taxon>
        <taxon>Ixodida</taxon>
        <taxon>Ixodoidea</taxon>
        <taxon>Ixodidae</taxon>
        <taxon>Hyalomminae</taxon>
        <taxon>Hyalomma</taxon>
    </lineage>
</organism>
<dbReference type="EMBL" id="CM023482">
    <property type="protein sequence ID" value="KAH6939980.1"/>
    <property type="molecule type" value="Genomic_DNA"/>
</dbReference>
<accession>A0ACB7SZ95</accession>
<protein>
    <submittedName>
        <fullName evidence="1">Uncharacterized protein</fullName>
    </submittedName>
</protein>
<evidence type="ECO:0000313" key="2">
    <source>
        <dbReference type="Proteomes" id="UP000821845"/>
    </source>
</evidence>
<dbReference type="Proteomes" id="UP000821845">
    <property type="component" value="Chromosome 2"/>
</dbReference>
<sequence>MDPARTTSRATSSKFPKTTVTTAVVGDSQTRYLFHHFDPLREGTPAFICRSGAGIEDVPELLNLVPPTTRTLIVNVGTNNLARSTGRVTFEMYKELLGFILSKRPHIQRIYASLILPRCVNRRRGGHNEAAVRHCNREACDFNSRLRQLCRRSRQVFFLDHALEWFPPNRVLAADGVHPSFEGVALMASHINYLVLRHSSHPWSSSWCNHAPIKPVQQATSPAPALDKTSKPSANASEPQGTSTDADAPSQARRQPRPSTKRRHKEFRHIAAKQSVTRMAPERPGNVSTASSSEKRSKIMDPTDTKRQKNGRMRMRRANLSPGSKAREEERNRQERVAASLNMT</sequence>
<name>A0ACB7SZ95_HYAAI</name>